<keyword evidence="10 14" id="KW-0408">Iron</keyword>
<evidence type="ECO:0000256" key="4">
    <source>
        <dbReference type="ARBA" id="ARBA00012045"/>
    </source>
</evidence>
<evidence type="ECO:0000256" key="13">
    <source>
        <dbReference type="ARBA" id="ARBA00023295"/>
    </source>
</evidence>
<dbReference type="InterPro" id="IPR005760">
    <property type="entry name" value="A/G_AdeGlyc_MutY"/>
</dbReference>
<dbReference type="Pfam" id="PF00633">
    <property type="entry name" value="HHH"/>
    <property type="match status" value="1"/>
</dbReference>
<dbReference type="PANTHER" id="PTHR42944">
    <property type="entry name" value="ADENINE DNA GLYCOSYLASE"/>
    <property type="match status" value="1"/>
</dbReference>
<evidence type="ECO:0000256" key="3">
    <source>
        <dbReference type="ARBA" id="ARBA00008343"/>
    </source>
</evidence>
<dbReference type="CDD" id="cd03431">
    <property type="entry name" value="NUDIX_DNA_Glycosylase_C-MutY"/>
    <property type="match status" value="1"/>
</dbReference>
<evidence type="ECO:0000256" key="11">
    <source>
        <dbReference type="ARBA" id="ARBA00023014"/>
    </source>
</evidence>
<feature type="domain" description="HhH-GPD" evidence="15">
    <location>
        <begin position="46"/>
        <end position="198"/>
    </location>
</feature>
<keyword evidence="11" id="KW-0411">Iron-sulfur</keyword>
<evidence type="ECO:0000256" key="10">
    <source>
        <dbReference type="ARBA" id="ARBA00023004"/>
    </source>
</evidence>
<evidence type="ECO:0000259" key="15">
    <source>
        <dbReference type="SMART" id="SM00478"/>
    </source>
</evidence>
<dbReference type="Gene3D" id="1.10.340.30">
    <property type="entry name" value="Hypothetical protein, domain 2"/>
    <property type="match status" value="1"/>
</dbReference>
<dbReference type="PANTHER" id="PTHR42944:SF1">
    <property type="entry name" value="ADENINE DNA GLYCOSYLASE"/>
    <property type="match status" value="1"/>
</dbReference>
<dbReference type="CDD" id="cd00056">
    <property type="entry name" value="ENDO3c"/>
    <property type="match status" value="1"/>
</dbReference>
<keyword evidence="9" id="KW-0378">Hydrolase</keyword>
<proteinExistence type="inferred from homology"/>
<evidence type="ECO:0000256" key="8">
    <source>
        <dbReference type="ARBA" id="ARBA00022763"/>
    </source>
</evidence>
<dbReference type="SUPFAM" id="SSF48150">
    <property type="entry name" value="DNA-glycosylase"/>
    <property type="match status" value="1"/>
</dbReference>
<dbReference type="GO" id="GO:0006298">
    <property type="term" value="P:mismatch repair"/>
    <property type="evidence" value="ECO:0007669"/>
    <property type="project" value="TreeGrafter"/>
</dbReference>
<comment type="caution">
    <text evidence="16">The sequence shown here is derived from an EMBL/GenBank/DDBJ whole genome shotgun (WGS) entry which is preliminary data.</text>
</comment>
<dbReference type="Proteomes" id="UP000441754">
    <property type="component" value="Unassembled WGS sequence"/>
</dbReference>
<reference evidence="16 17" key="1">
    <citation type="journal article" date="2018" name="Antonie Van Leeuwenhoek">
        <title>Larkinella terrae sp. nov., isolated from soil on Jeju Island, South Korea.</title>
        <authorList>
            <person name="Ten L.N."/>
            <person name="Jeon J."/>
            <person name="Park S.J."/>
            <person name="Park S."/>
            <person name="Lee S.Y."/>
            <person name="Kim M.K."/>
            <person name="Jung H.Y."/>
        </authorList>
    </citation>
    <scope>NUCLEOTIDE SEQUENCE [LARGE SCALE GENOMIC DNA]</scope>
    <source>
        <strain evidence="16 17">KCTC 52001</strain>
    </source>
</reference>
<evidence type="ECO:0000256" key="9">
    <source>
        <dbReference type="ARBA" id="ARBA00022801"/>
    </source>
</evidence>
<evidence type="ECO:0000256" key="2">
    <source>
        <dbReference type="ARBA" id="ARBA00002933"/>
    </source>
</evidence>
<keyword evidence="12" id="KW-0234">DNA repair</keyword>
<gene>
    <name evidence="16" type="primary">mutY</name>
    <name evidence="16" type="ORF">GJJ30_02670</name>
</gene>
<dbReference type="SUPFAM" id="SSF55811">
    <property type="entry name" value="Nudix"/>
    <property type="match status" value="1"/>
</dbReference>
<keyword evidence="13 14" id="KW-0326">Glycosidase</keyword>
<accession>A0A7K0EEP7</accession>
<evidence type="ECO:0000256" key="7">
    <source>
        <dbReference type="ARBA" id="ARBA00022723"/>
    </source>
</evidence>
<dbReference type="Pfam" id="PF14815">
    <property type="entry name" value="NUDIX_4"/>
    <property type="match status" value="1"/>
</dbReference>
<dbReference type="InterPro" id="IPR029119">
    <property type="entry name" value="MutY_C"/>
</dbReference>
<protein>
    <recommendedName>
        <fullName evidence="5 14">Adenine DNA glycosylase</fullName>
        <ecNumber evidence="4 14">3.2.2.31</ecNumber>
    </recommendedName>
</protein>
<evidence type="ECO:0000256" key="12">
    <source>
        <dbReference type="ARBA" id="ARBA00023204"/>
    </source>
</evidence>
<dbReference type="GO" id="GO:0000701">
    <property type="term" value="F:purine-specific mismatch base pair DNA N-glycosylase activity"/>
    <property type="evidence" value="ECO:0007669"/>
    <property type="project" value="UniProtKB-EC"/>
</dbReference>
<dbReference type="SMART" id="SM00478">
    <property type="entry name" value="ENDO3c"/>
    <property type="match status" value="1"/>
</dbReference>
<dbReference type="GO" id="GO:0046872">
    <property type="term" value="F:metal ion binding"/>
    <property type="evidence" value="ECO:0007669"/>
    <property type="project" value="UniProtKB-UniRule"/>
</dbReference>
<dbReference type="InterPro" id="IPR000445">
    <property type="entry name" value="HhH_motif"/>
</dbReference>
<dbReference type="Gene3D" id="3.90.79.10">
    <property type="entry name" value="Nucleoside Triphosphate Pyrophosphohydrolase"/>
    <property type="match status" value="1"/>
</dbReference>
<dbReference type="Pfam" id="PF00730">
    <property type="entry name" value="HhH-GPD"/>
    <property type="match status" value="1"/>
</dbReference>
<organism evidence="16 17">
    <name type="scientific">Larkinella terrae</name>
    <dbReference type="NCBI Taxonomy" id="2025311"/>
    <lineage>
        <taxon>Bacteria</taxon>
        <taxon>Pseudomonadati</taxon>
        <taxon>Bacteroidota</taxon>
        <taxon>Cytophagia</taxon>
        <taxon>Cytophagales</taxon>
        <taxon>Spirosomataceae</taxon>
        <taxon>Larkinella</taxon>
    </lineage>
</organism>
<evidence type="ECO:0000256" key="1">
    <source>
        <dbReference type="ARBA" id="ARBA00000843"/>
    </source>
</evidence>
<dbReference type="GO" id="GO:0035485">
    <property type="term" value="F:adenine/guanine mispair binding"/>
    <property type="evidence" value="ECO:0007669"/>
    <property type="project" value="TreeGrafter"/>
</dbReference>
<dbReference type="InterPro" id="IPR011257">
    <property type="entry name" value="DNA_glycosylase"/>
</dbReference>
<evidence type="ECO:0000256" key="14">
    <source>
        <dbReference type="RuleBase" id="RU365096"/>
    </source>
</evidence>
<keyword evidence="6" id="KW-0004">4Fe-4S</keyword>
<dbReference type="GO" id="GO:0006284">
    <property type="term" value="P:base-excision repair"/>
    <property type="evidence" value="ECO:0007669"/>
    <property type="project" value="UniProtKB-UniRule"/>
</dbReference>
<evidence type="ECO:0000256" key="5">
    <source>
        <dbReference type="ARBA" id="ARBA00022023"/>
    </source>
</evidence>
<dbReference type="FunFam" id="1.10.340.30:FF:000002">
    <property type="entry name" value="Adenine DNA glycosylase"/>
    <property type="match status" value="1"/>
</dbReference>
<evidence type="ECO:0000313" key="16">
    <source>
        <dbReference type="EMBL" id="MRS60182.1"/>
    </source>
</evidence>
<dbReference type="Gene3D" id="1.10.1670.10">
    <property type="entry name" value="Helix-hairpin-Helix base-excision DNA repair enzymes (C-terminal)"/>
    <property type="match status" value="1"/>
</dbReference>
<dbReference type="InterPro" id="IPR003265">
    <property type="entry name" value="HhH-GPD_domain"/>
</dbReference>
<comment type="cofactor">
    <cofactor evidence="14">
        <name>[4Fe-4S] cluster</name>
        <dbReference type="ChEBI" id="CHEBI:49883"/>
    </cofactor>
    <text evidence="14">Binds 1 [4Fe-4S] cluster.</text>
</comment>
<dbReference type="GO" id="GO:0051539">
    <property type="term" value="F:4 iron, 4 sulfur cluster binding"/>
    <property type="evidence" value="ECO:0007669"/>
    <property type="project" value="UniProtKB-UniRule"/>
</dbReference>
<evidence type="ECO:0000256" key="6">
    <source>
        <dbReference type="ARBA" id="ARBA00022485"/>
    </source>
</evidence>
<dbReference type="EMBL" id="WJXZ01000001">
    <property type="protein sequence ID" value="MRS60182.1"/>
    <property type="molecule type" value="Genomic_DNA"/>
</dbReference>
<dbReference type="InterPro" id="IPR004036">
    <property type="entry name" value="Endonuclease-III-like_CS2"/>
</dbReference>
<dbReference type="OrthoDB" id="9802365at2"/>
<comment type="catalytic activity">
    <reaction evidence="1 14">
        <text>Hydrolyzes free adenine bases from 7,8-dihydro-8-oxoguanine:adenine mismatched double-stranded DNA, leaving an apurinic site.</text>
        <dbReference type="EC" id="3.2.2.31"/>
    </reaction>
</comment>
<dbReference type="PROSITE" id="PS01155">
    <property type="entry name" value="ENDONUCLEASE_III_2"/>
    <property type="match status" value="1"/>
</dbReference>
<dbReference type="InterPro" id="IPR044298">
    <property type="entry name" value="MIG/MutY"/>
</dbReference>
<dbReference type="NCBIfam" id="TIGR01084">
    <property type="entry name" value="mutY"/>
    <property type="match status" value="1"/>
</dbReference>
<dbReference type="EC" id="3.2.2.31" evidence="4 14"/>
<keyword evidence="8 14" id="KW-0227">DNA damage</keyword>
<sequence length="362" mass="41759">MDWFSDLDDSKTGFATTLTGWYEHHKRDLPWRHTRDPYSIWLSEVILQQTRVAQGRPYYERFLAAYPTVQSMAGADERDLLRLWQGLGYYSRARNMHKTAQYVAEKLEGRFPETYAGLLKLPGIGPYTAAAIASFAFNEKAAVVDGNVYRVLARVFGIDVDITTNNAKKIFSERANQLIQASDNPATYNQAIMEFGAIQCTPVSPDCLICPLQQRCRAYLTGRQRMLPVKSKKTAVRERFFNYIVIRQGDRIALKERTAKDIWQHLYDFCLIETEEPMEAFRELPEGKVLNWVLQEGILKGLSDERTHVLSHQKIRARFWLIEVPEGREVQLPEGLIFCKPSDTERLPKPILIADYLKSLQF</sequence>
<comment type="similarity">
    <text evidence="3 14">Belongs to the Nth/MutY family.</text>
</comment>
<dbReference type="InterPro" id="IPR023170">
    <property type="entry name" value="HhH_base_excis_C"/>
</dbReference>
<evidence type="ECO:0000313" key="17">
    <source>
        <dbReference type="Proteomes" id="UP000441754"/>
    </source>
</evidence>
<dbReference type="GO" id="GO:0034039">
    <property type="term" value="F:8-oxo-7,8-dihydroguanine DNA N-glycosylase activity"/>
    <property type="evidence" value="ECO:0007669"/>
    <property type="project" value="TreeGrafter"/>
</dbReference>
<comment type="function">
    <text evidence="2">Adenine glycosylase active on G-A mispairs. MutY also corrects error-prone DNA synthesis past GO lesions which are due to the oxidatively damaged form of guanine: 7,8-dihydro-8-oxoguanine (8-oxo-dGTP).</text>
</comment>
<dbReference type="InterPro" id="IPR015797">
    <property type="entry name" value="NUDIX_hydrolase-like_dom_sf"/>
</dbReference>
<dbReference type="RefSeq" id="WP_154172864.1">
    <property type="nucleotide sequence ID" value="NZ_WJXZ01000001.1"/>
</dbReference>
<keyword evidence="7" id="KW-0479">Metal-binding</keyword>
<dbReference type="GO" id="GO:0032357">
    <property type="term" value="F:oxidized purine DNA binding"/>
    <property type="evidence" value="ECO:0007669"/>
    <property type="project" value="TreeGrafter"/>
</dbReference>
<dbReference type="AlphaFoldDB" id="A0A7K0EEP7"/>
<name>A0A7K0EEP7_9BACT</name>
<keyword evidence="17" id="KW-1185">Reference proteome</keyword>